<feature type="transmembrane region" description="Helical" evidence="1">
    <location>
        <begin position="235"/>
        <end position="253"/>
    </location>
</feature>
<evidence type="ECO:0000313" key="3">
    <source>
        <dbReference type="Proteomes" id="UP001439008"/>
    </source>
</evidence>
<organism evidence="2 3">
    <name type="scientific">Bonamia ostreae</name>
    <dbReference type="NCBI Taxonomy" id="126728"/>
    <lineage>
        <taxon>Eukaryota</taxon>
        <taxon>Sar</taxon>
        <taxon>Rhizaria</taxon>
        <taxon>Endomyxa</taxon>
        <taxon>Ascetosporea</taxon>
        <taxon>Haplosporida</taxon>
        <taxon>Bonamia</taxon>
    </lineage>
</organism>
<accession>A0ABV2AMP2</accession>
<evidence type="ECO:0000256" key="1">
    <source>
        <dbReference type="SAM" id="Phobius"/>
    </source>
</evidence>
<keyword evidence="1" id="KW-0812">Transmembrane</keyword>
<evidence type="ECO:0000313" key="2">
    <source>
        <dbReference type="EMBL" id="MES1920940.1"/>
    </source>
</evidence>
<reference evidence="2 3" key="1">
    <citation type="journal article" date="2024" name="BMC Biol.">
        <title>Comparative genomics of Ascetosporea gives new insight into the evolutionary basis for animal parasitism in Rhizaria.</title>
        <authorList>
            <person name="Hiltunen Thoren M."/>
            <person name="Onut-Brannstrom I."/>
            <person name="Alfjorden A."/>
            <person name="Peckova H."/>
            <person name="Swords F."/>
            <person name="Hooper C."/>
            <person name="Holzer A.S."/>
            <person name="Bass D."/>
            <person name="Burki F."/>
        </authorList>
    </citation>
    <scope>NUCLEOTIDE SEQUENCE [LARGE SCALE GENOMIC DNA]</scope>
    <source>
        <strain evidence="2">20-A016</strain>
    </source>
</reference>
<feature type="transmembrane region" description="Helical" evidence="1">
    <location>
        <begin position="91"/>
        <end position="111"/>
    </location>
</feature>
<keyword evidence="3" id="KW-1185">Reference proteome</keyword>
<comment type="caution">
    <text evidence="2">The sequence shown here is derived from an EMBL/GenBank/DDBJ whole genome shotgun (WGS) entry which is preliminary data.</text>
</comment>
<dbReference type="Proteomes" id="UP001439008">
    <property type="component" value="Unassembled WGS sequence"/>
</dbReference>
<feature type="transmembrane region" description="Helical" evidence="1">
    <location>
        <begin position="123"/>
        <end position="144"/>
    </location>
</feature>
<proteinExistence type="predicted"/>
<feature type="transmembrane region" description="Helical" evidence="1">
    <location>
        <begin position="14"/>
        <end position="33"/>
    </location>
</feature>
<dbReference type="EMBL" id="JBDODL010000970">
    <property type="protein sequence ID" value="MES1920940.1"/>
    <property type="molecule type" value="Genomic_DNA"/>
</dbReference>
<name>A0ABV2AMP2_9EUKA</name>
<keyword evidence="1" id="KW-1133">Transmembrane helix</keyword>
<gene>
    <name evidence="2" type="ORF">MHBO_002545</name>
</gene>
<keyword evidence="1" id="KW-0472">Membrane</keyword>
<feature type="transmembrane region" description="Helical" evidence="1">
    <location>
        <begin position="192"/>
        <end position="215"/>
    </location>
</feature>
<protein>
    <submittedName>
        <fullName evidence="2">Uncharacterized protein</fullName>
    </submittedName>
</protein>
<feature type="transmembrane region" description="Helical" evidence="1">
    <location>
        <begin position="156"/>
        <end position="180"/>
    </location>
</feature>
<sequence>MAYFVHKDYFIERIVFVFLFSCLLFYFLVLIIVKTLMSRGRLQSIFNFRKISNLSKVLGLFSSLAFILYEIDPLGFFRIYIPKTALLVNDLAVAMIVVYYIFFSIVAYSIYKKSELHELSPFAAKMLVGLPLLYMLLILIANFANFYLGTWHFKYVAVFSLNSAISFVCTVFMIIMFFHSAHHLKTIKFTKFARLAVFVLLNIIANIMLFVKYVICAVNFVKIEHFVSKDYNYYNVYNSTLYFLILVSFAVFGTN</sequence>